<evidence type="ECO:0000256" key="1">
    <source>
        <dbReference type="SAM" id="MobiDB-lite"/>
    </source>
</evidence>
<reference evidence="2" key="1">
    <citation type="submission" date="2014-05" db="EMBL/GenBank/DDBJ databases">
        <title>The transcriptome of the halophilic microalga Tetraselmis sp. GSL018 isolated from the Great Salt Lake, Utah.</title>
        <authorList>
            <person name="Jinkerson R.E."/>
            <person name="D'Adamo S."/>
            <person name="Posewitz M.C."/>
        </authorList>
    </citation>
    <scope>NUCLEOTIDE SEQUENCE</scope>
    <source>
        <strain evidence="2">GSL018</strain>
    </source>
</reference>
<gene>
    <name evidence="2" type="ORF">TSPGSL018_8688</name>
</gene>
<dbReference type="EMBL" id="GBEZ01004089">
    <property type="protein sequence ID" value="JAC81101.1"/>
    <property type="molecule type" value="Transcribed_RNA"/>
</dbReference>
<evidence type="ECO:0000313" key="2">
    <source>
        <dbReference type="EMBL" id="JAC81101.1"/>
    </source>
</evidence>
<name>A0A061SEG2_9CHLO</name>
<organism evidence="2">
    <name type="scientific">Tetraselmis sp. GSL018</name>
    <dbReference type="NCBI Taxonomy" id="582737"/>
    <lineage>
        <taxon>Eukaryota</taxon>
        <taxon>Viridiplantae</taxon>
        <taxon>Chlorophyta</taxon>
        <taxon>core chlorophytes</taxon>
        <taxon>Chlorodendrophyceae</taxon>
        <taxon>Chlorodendrales</taxon>
        <taxon>Chlorodendraceae</taxon>
        <taxon>Tetraselmis</taxon>
    </lineage>
</organism>
<accession>A0A061SEG2</accession>
<dbReference type="AlphaFoldDB" id="A0A061SEG2"/>
<proteinExistence type="predicted"/>
<protein>
    <submittedName>
        <fullName evidence="2">Uncharacterized protein</fullName>
    </submittedName>
</protein>
<feature type="region of interest" description="Disordered" evidence="1">
    <location>
        <begin position="18"/>
        <end position="103"/>
    </location>
</feature>
<sequence length="140" mass="15157">RTETARFEVFAQLQGIRADLRARSAEPPEAPVCRPPEEVPRLRRPSAQQPPPSQRCRAERSERPARHKDSRGAAANRVGALGVTRRRGFAASNRGTQRGFRPPATACASLRPVGALPRCVPVAQKTDLCRLLGFGTGGLA</sequence>
<feature type="non-terminal residue" evidence="2">
    <location>
        <position position="1"/>
    </location>
</feature>